<dbReference type="Proteomes" id="UP000031036">
    <property type="component" value="Unassembled WGS sequence"/>
</dbReference>
<evidence type="ECO:0000313" key="1">
    <source>
        <dbReference type="EMBL" id="KHN79817.1"/>
    </source>
</evidence>
<keyword evidence="2" id="KW-1185">Reference proteome</keyword>
<evidence type="ECO:0000313" key="2">
    <source>
        <dbReference type="Proteomes" id="UP000031036"/>
    </source>
</evidence>
<gene>
    <name evidence="1" type="ORF">Tcan_00121</name>
</gene>
<proteinExistence type="predicted"/>
<name>A0A0B2VEM8_TOXCA</name>
<sequence>MELLHVGSAASQPSLLSSLWSLHVHLQSEARDVDLRSASQTSLPTALRSNYSPVLRTVKSLPDLGTASHDQSTAATPSEPIHSWHRSMCECLAPKQLANLTINAWLQNVEAANASSVNDIS</sequence>
<comment type="caution">
    <text evidence="1">The sequence shown here is derived from an EMBL/GenBank/DDBJ whole genome shotgun (WGS) entry which is preliminary data.</text>
</comment>
<accession>A0A0B2VEM8</accession>
<protein>
    <submittedName>
        <fullName evidence="1">Uncharacterized protein</fullName>
    </submittedName>
</protein>
<dbReference type="EMBL" id="JPKZ01001844">
    <property type="protein sequence ID" value="KHN79817.1"/>
    <property type="molecule type" value="Genomic_DNA"/>
</dbReference>
<reference evidence="1 2" key="1">
    <citation type="submission" date="2014-11" db="EMBL/GenBank/DDBJ databases">
        <title>Genetic blueprint of the zoonotic pathogen Toxocara canis.</title>
        <authorList>
            <person name="Zhu X.-Q."/>
            <person name="Korhonen P.K."/>
            <person name="Cai H."/>
            <person name="Young N.D."/>
            <person name="Nejsum P."/>
            <person name="von Samson-Himmelstjerna G."/>
            <person name="Boag P.R."/>
            <person name="Tan P."/>
            <person name="Li Q."/>
            <person name="Min J."/>
            <person name="Yang Y."/>
            <person name="Wang X."/>
            <person name="Fang X."/>
            <person name="Hall R.S."/>
            <person name="Hofmann A."/>
            <person name="Sternberg P.W."/>
            <person name="Jex A.R."/>
            <person name="Gasser R.B."/>
        </authorList>
    </citation>
    <scope>NUCLEOTIDE SEQUENCE [LARGE SCALE GENOMIC DNA]</scope>
    <source>
        <strain evidence="1">PN_DK_2014</strain>
    </source>
</reference>
<dbReference type="STRING" id="6265.A0A0B2VEM8"/>
<dbReference type="AlphaFoldDB" id="A0A0B2VEM8"/>
<organism evidence="1 2">
    <name type="scientific">Toxocara canis</name>
    <name type="common">Canine roundworm</name>
    <dbReference type="NCBI Taxonomy" id="6265"/>
    <lineage>
        <taxon>Eukaryota</taxon>
        <taxon>Metazoa</taxon>
        <taxon>Ecdysozoa</taxon>
        <taxon>Nematoda</taxon>
        <taxon>Chromadorea</taxon>
        <taxon>Rhabditida</taxon>
        <taxon>Spirurina</taxon>
        <taxon>Ascaridomorpha</taxon>
        <taxon>Ascaridoidea</taxon>
        <taxon>Toxocaridae</taxon>
        <taxon>Toxocara</taxon>
    </lineage>
</organism>
<dbReference type="OrthoDB" id="10548081at2759"/>